<dbReference type="KEGG" id="act:ACLA_021980"/>
<protein>
    <submittedName>
        <fullName evidence="2">Cell wall proline rich protein, putative</fullName>
    </submittedName>
</protein>
<feature type="compositionally biased region" description="Low complexity" evidence="1">
    <location>
        <begin position="807"/>
        <end position="819"/>
    </location>
</feature>
<organism evidence="2 3">
    <name type="scientific">Aspergillus clavatus (strain ATCC 1007 / CBS 513.65 / DSM 816 / NCTC 3887 / NRRL 1 / QM 1276 / 107)</name>
    <dbReference type="NCBI Taxonomy" id="344612"/>
    <lineage>
        <taxon>Eukaryota</taxon>
        <taxon>Fungi</taxon>
        <taxon>Dikarya</taxon>
        <taxon>Ascomycota</taxon>
        <taxon>Pezizomycotina</taxon>
        <taxon>Eurotiomycetes</taxon>
        <taxon>Eurotiomycetidae</taxon>
        <taxon>Eurotiales</taxon>
        <taxon>Aspergillaceae</taxon>
        <taxon>Aspergillus</taxon>
        <taxon>Aspergillus subgen. Fumigati</taxon>
    </lineage>
</organism>
<feature type="compositionally biased region" description="Basic residues" evidence="1">
    <location>
        <begin position="844"/>
        <end position="855"/>
    </location>
</feature>
<dbReference type="VEuPathDB" id="FungiDB:ACLA_021980"/>
<sequence>MASISLPLPPHAPTAFPQHIDSPGQSYSRHSRRNLTMSTPLPNPPFVFPAREPDDTSAQPSVVPETHHRAPLPLPAFSFNPGSTSTTQPPVPAIPPNRAGGHRRRCSELIGGDKLVTSGAAEGVQTSDESPLPAPANLPTPGPGFSAGGHGRRHHAHRRSAAISGVDLAAITKALESKPVGSAPPTPADSKRENGVHELARPVSYSATALNRPTPPASPRISITGSSPLRAKSESPDRLSATGLPYSPVIRQGSSGSIPISEPQITTRNIEKTGTAGFLYNNEQASTANGSITPRPKTADALLMFDLNATAVNHDISSLKRPTSAAGHTRFHKSLSSGILDATTGRKNRVSDDYHLTDSSRRSSSDDLNSSSSDDEHPGSDEAHASKKSRLKAKKRQKKVRSWAGAILTRGKGKRHQSKKETLEADSAVVPPVITRTNSDLGSGLDVDFDDDTIVVIRTPTNPNAPDSGRFPSEVEAQPSFENSWKPRSFYEQGSQDDALSPVIDLDAALGPFNTPDMRAGKGAGNGFSAVSRRMYSGGRRGEFVGPEMRYHRRAESAPEMPPFDRSFLNNRLANSSSLEVPDVFYEEEEDAFLAATTESPQDGRETVSDMLLNSSNDNSDQQTVGSRDTDDTMIRPTANVEPKSQQAGLGISSNELCEGTIANTSFDRQEMQNKPEMVAQEIAVDHLRNANNPFGSPGNPVESLQQESWPNKAPIPLSPEISPRFLPADSRPATSPLELTGNIPQFSLQSTCFLSNSSFPSPDFTLSSSDAPRSITTSSTTDRNFSNPSYNPSVDLPHASMEDVPSLTSSASTTTNTLGRFSGTFFHRSRPSTDRSASFSAAVHRRSSHARSQKRSSLASLSKLVGGPNGERSKLSIEEKPPSDAPEKTKKKGRRLSRLMHFWRTNEKEKLTEDVVREEQRS</sequence>
<evidence type="ECO:0000313" key="3">
    <source>
        <dbReference type="Proteomes" id="UP000006701"/>
    </source>
</evidence>
<dbReference type="RefSeq" id="XP_001268910.1">
    <property type="nucleotide sequence ID" value="XM_001268909.1"/>
</dbReference>
<dbReference type="OrthoDB" id="5406427at2759"/>
<name>A1CPB3_ASPCL</name>
<feature type="compositionally biased region" description="Polar residues" evidence="1">
    <location>
        <begin position="764"/>
        <end position="793"/>
    </location>
</feature>
<feature type="compositionally biased region" description="Basic and acidic residues" evidence="1">
    <location>
        <begin position="350"/>
        <end position="365"/>
    </location>
</feature>
<feature type="compositionally biased region" description="Polar residues" evidence="1">
    <location>
        <begin position="252"/>
        <end position="261"/>
    </location>
</feature>
<dbReference type="eggNOG" id="ENOG502RD9J">
    <property type="taxonomic scope" value="Eukaryota"/>
</dbReference>
<feature type="region of interest" description="Disordered" evidence="1">
    <location>
        <begin position="208"/>
        <end position="261"/>
    </location>
</feature>
<feature type="region of interest" description="Disordered" evidence="1">
    <location>
        <begin position="1"/>
        <end position="104"/>
    </location>
</feature>
<feature type="region of interest" description="Disordered" evidence="1">
    <location>
        <begin position="596"/>
        <end position="635"/>
    </location>
</feature>
<dbReference type="GeneID" id="4701396"/>
<feature type="compositionally biased region" description="Basic and acidic residues" evidence="1">
    <location>
        <begin position="374"/>
        <end position="385"/>
    </location>
</feature>
<gene>
    <name evidence="2" type="ORF">ACLA_021980</name>
</gene>
<dbReference type="OMA" id="FNTPDMR"/>
<feature type="compositionally biased region" description="Pro residues" evidence="1">
    <location>
        <begin position="132"/>
        <end position="142"/>
    </location>
</feature>
<dbReference type="EMBL" id="DS027059">
    <property type="protein sequence ID" value="EAW07484.1"/>
    <property type="molecule type" value="Genomic_DNA"/>
</dbReference>
<feature type="compositionally biased region" description="Basic and acidic residues" evidence="1">
    <location>
        <begin position="872"/>
        <end position="889"/>
    </location>
</feature>
<feature type="compositionally biased region" description="Polar residues" evidence="1">
    <location>
        <begin position="23"/>
        <end position="40"/>
    </location>
</feature>
<feature type="region of interest" description="Disordered" evidence="1">
    <location>
        <begin position="764"/>
        <end position="902"/>
    </location>
</feature>
<feature type="compositionally biased region" description="Basic residues" evidence="1">
    <location>
        <begin position="150"/>
        <end position="160"/>
    </location>
</feature>
<feature type="compositionally biased region" description="Basic residues" evidence="1">
    <location>
        <begin position="890"/>
        <end position="899"/>
    </location>
</feature>
<evidence type="ECO:0000256" key="1">
    <source>
        <dbReference type="SAM" id="MobiDB-lite"/>
    </source>
</evidence>
<feature type="region of interest" description="Disordered" evidence="1">
    <location>
        <begin position="350"/>
        <end position="404"/>
    </location>
</feature>
<dbReference type="HOGENOM" id="CLU_007264_0_0_1"/>
<proteinExistence type="predicted"/>
<feature type="compositionally biased region" description="Basic residues" evidence="1">
    <location>
        <begin position="386"/>
        <end position="401"/>
    </location>
</feature>
<accession>A1CPB3</accession>
<dbReference type="AlphaFoldDB" id="A1CPB3"/>
<feature type="compositionally biased region" description="Low complexity" evidence="1">
    <location>
        <begin position="609"/>
        <end position="621"/>
    </location>
</feature>
<evidence type="ECO:0000313" key="2">
    <source>
        <dbReference type="EMBL" id="EAW07484.1"/>
    </source>
</evidence>
<dbReference type="Proteomes" id="UP000006701">
    <property type="component" value="Unassembled WGS sequence"/>
</dbReference>
<feature type="region of interest" description="Disordered" evidence="1">
    <location>
        <begin position="120"/>
        <end position="160"/>
    </location>
</feature>
<reference evidence="2 3" key="1">
    <citation type="journal article" date="2008" name="PLoS Genet.">
        <title>Genomic islands in the pathogenic filamentous fungus Aspergillus fumigatus.</title>
        <authorList>
            <person name="Fedorova N.D."/>
            <person name="Khaldi N."/>
            <person name="Joardar V.S."/>
            <person name="Maiti R."/>
            <person name="Amedeo P."/>
            <person name="Anderson M.J."/>
            <person name="Crabtree J."/>
            <person name="Silva J.C."/>
            <person name="Badger J.H."/>
            <person name="Albarraq A."/>
            <person name="Angiuoli S."/>
            <person name="Bussey H."/>
            <person name="Bowyer P."/>
            <person name="Cotty P.J."/>
            <person name="Dyer P.S."/>
            <person name="Egan A."/>
            <person name="Galens K."/>
            <person name="Fraser-Liggett C.M."/>
            <person name="Haas B.J."/>
            <person name="Inman J.M."/>
            <person name="Kent R."/>
            <person name="Lemieux S."/>
            <person name="Malavazi I."/>
            <person name="Orvis J."/>
            <person name="Roemer T."/>
            <person name="Ronning C.M."/>
            <person name="Sundaram J.P."/>
            <person name="Sutton G."/>
            <person name="Turner G."/>
            <person name="Venter J.C."/>
            <person name="White O.R."/>
            <person name="Whitty B.R."/>
            <person name="Youngman P."/>
            <person name="Wolfe K.H."/>
            <person name="Goldman G.H."/>
            <person name="Wortman J.R."/>
            <person name="Jiang B."/>
            <person name="Denning D.W."/>
            <person name="Nierman W.C."/>
        </authorList>
    </citation>
    <scope>NUCLEOTIDE SEQUENCE [LARGE SCALE GENOMIC DNA]</scope>
    <source>
        <strain evidence="3">ATCC 1007 / CBS 513.65 / DSM 816 / NCTC 3887 / NRRL 1</strain>
    </source>
</reference>
<keyword evidence="3" id="KW-1185">Reference proteome</keyword>